<sequence length="110" mass="12510">MKSSSISPERALQIILAPQISEKATLIAEKDNQIVFRVLPSADKNEIKAAVEYLWKSQKIEVTKVQISNVKGKQKRFGRYMGRRASWKKAYVGIKKGQEINFSEIIKGED</sequence>
<dbReference type="GO" id="GO:0003735">
    <property type="term" value="F:structural constituent of ribosome"/>
    <property type="evidence" value="ECO:0007669"/>
    <property type="project" value="InterPro"/>
</dbReference>
<evidence type="ECO:0000256" key="2">
    <source>
        <dbReference type="ARBA" id="ARBA00022730"/>
    </source>
</evidence>
<dbReference type="RefSeq" id="WP_046851105.1">
    <property type="nucleotide sequence ID" value="NZ_CP011451.1"/>
</dbReference>
<name>A0A0F7KF48_9PROT</name>
<proteinExistence type="inferred from homology"/>
<dbReference type="Proteomes" id="UP000034156">
    <property type="component" value="Chromosome"/>
</dbReference>
<evidence type="ECO:0000256" key="5">
    <source>
        <dbReference type="ARBA" id="ARBA00023274"/>
    </source>
</evidence>
<keyword evidence="9" id="KW-1185">Reference proteome</keyword>
<reference evidence="7 9" key="2">
    <citation type="journal article" date="2016" name="Genome Announc.">
        <title>Genome Sequence of Nitrosomonas communis Strain Nm2, a Mesophilic Ammonia-Oxidizing Bacterium Isolated from Mediterranean Soil.</title>
        <authorList>
            <person name="Kozlowski J.A."/>
            <person name="Kits K.D."/>
            <person name="Stein L.Y."/>
        </authorList>
    </citation>
    <scope>NUCLEOTIDE SEQUENCE [LARGE SCALE GENOMIC DNA]</scope>
    <source>
        <strain evidence="7 9">Nm2</strain>
    </source>
</reference>
<reference evidence="9" key="1">
    <citation type="submission" date="2015-05" db="EMBL/GenBank/DDBJ databases">
        <title>Draft genome of Nitrosomonas communis strain Nm2.</title>
        <authorList>
            <person name="Kozlowski J.A."/>
            <person name="Kits K.D."/>
            <person name="Stein L.Y."/>
        </authorList>
    </citation>
    <scope>NUCLEOTIDE SEQUENCE [LARGE SCALE GENOMIC DNA]</scope>
    <source>
        <strain evidence="9">Nm2</strain>
    </source>
</reference>
<accession>A0A0F7KF48</accession>
<dbReference type="EMBL" id="VNHT01000062">
    <property type="protein sequence ID" value="TYP80149.1"/>
    <property type="molecule type" value="Genomic_DNA"/>
</dbReference>
<gene>
    <name evidence="6" type="primary">rplW</name>
    <name evidence="7" type="ORF">AAW31_16690</name>
    <name evidence="8" type="ORF">BCL69_10625</name>
</gene>
<dbReference type="KEGG" id="nco:AAW31_16690"/>
<reference evidence="8 10" key="3">
    <citation type="submission" date="2019-07" db="EMBL/GenBank/DDBJ databases">
        <title>Active sludge and wastewater microbial communities from Klosterneuburg, Austria.</title>
        <authorList>
            <person name="Wagner M."/>
        </authorList>
    </citation>
    <scope>NUCLEOTIDE SEQUENCE [LARGE SCALE GENOMIC DNA]</scope>
    <source>
        <strain evidence="8 10">Nm2</strain>
    </source>
</reference>
<evidence type="ECO:0000256" key="4">
    <source>
        <dbReference type="ARBA" id="ARBA00022980"/>
    </source>
</evidence>
<evidence type="ECO:0000313" key="10">
    <source>
        <dbReference type="Proteomes" id="UP000324176"/>
    </source>
</evidence>
<dbReference type="InterPro" id="IPR012677">
    <property type="entry name" value="Nucleotide-bd_a/b_plait_sf"/>
</dbReference>
<comment type="subunit">
    <text evidence="6">Part of the 50S ribosomal subunit. Contacts protein L29, and trigger factor when it is bound to the ribosome.</text>
</comment>
<dbReference type="OrthoDB" id="9793353at2"/>
<evidence type="ECO:0000313" key="7">
    <source>
        <dbReference type="EMBL" id="AKH39080.1"/>
    </source>
</evidence>
<dbReference type="EMBL" id="CP011451">
    <property type="protein sequence ID" value="AKH39080.1"/>
    <property type="molecule type" value="Genomic_DNA"/>
</dbReference>
<evidence type="ECO:0000313" key="8">
    <source>
        <dbReference type="EMBL" id="TYP80149.1"/>
    </source>
</evidence>
<evidence type="ECO:0000313" key="9">
    <source>
        <dbReference type="Proteomes" id="UP000034156"/>
    </source>
</evidence>
<dbReference type="AlphaFoldDB" id="A0A0F7KF48"/>
<dbReference type="Pfam" id="PF00276">
    <property type="entry name" value="Ribosomal_L23"/>
    <property type="match status" value="1"/>
</dbReference>
<keyword evidence="2 6" id="KW-0699">rRNA-binding</keyword>
<evidence type="ECO:0000256" key="3">
    <source>
        <dbReference type="ARBA" id="ARBA00022884"/>
    </source>
</evidence>
<dbReference type="GO" id="GO:0005840">
    <property type="term" value="C:ribosome"/>
    <property type="evidence" value="ECO:0007669"/>
    <property type="project" value="UniProtKB-KW"/>
</dbReference>
<dbReference type="GO" id="GO:1990904">
    <property type="term" value="C:ribonucleoprotein complex"/>
    <property type="evidence" value="ECO:0007669"/>
    <property type="project" value="UniProtKB-KW"/>
</dbReference>
<dbReference type="NCBIfam" id="NF004363">
    <property type="entry name" value="PRK05738.2-4"/>
    <property type="match status" value="1"/>
</dbReference>
<dbReference type="SUPFAM" id="SSF54189">
    <property type="entry name" value="Ribosomal proteins S24e, L23 and L15e"/>
    <property type="match status" value="1"/>
</dbReference>
<comment type="function">
    <text evidence="6">One of the early assembly proteins it binds 23S rRNA. One of the proteins that surrounds the polypeptide exit tunnel on the outside of the ribosome. Forms the main docking site for trigger factor binding to the ribosome.</text>
</comment>
<dbReference type="GO" id="GO:0019843">
    <property type="term" value="F:rRNA binding"/>
    <property type="evidence" value="ECO:0007669"/>
    <property type="project" value="UniProtKB-UniRule"/>
</dbReference>
<protein>
    <recommendedName>
        <fullName evidence="6">Large ribosomal subunit protein uL23</fullName>
    </recommendedName>
</protein>
<dbReference type="NCBIfam" id="NF004359">
    <property type="entry name" value="PRK05738.1-3"/>
    <property type="match status" value="1"/>
</dbReference>
<dbReference type="InterPro" id="IPR012678">
    <property type="entry name" value="Ribosomal_uL23/eL15/eS24_sf"/>
</dbReference>
<dbReference type="GO" id="GO:0006412">
    <property type="term" value="P:translation"/>
    <property type="evidence" value="ECO:0007669"/>
    <property type="project" value="UniProtKB-UniRule"/>
</dbReference>
<comment type="similarity">
    <text evidence="1 6">Belongs to the universal ribosomal protein uL23 family.</text>
</comment>
<dbReference type="Gene3D" id="3.30.70.330">
    <property type="match status" value="1"/>
</dbReference>
<keyword evidence="3 6" id="KW-0694">RNA-binding</keyword>
<keyword evidence="4 6" id="KW-0689">Ribosomal protein</keyword>
<dbReference type="FunFam" id="3.30.70.330:FF:000001">
    <property type="entry name" value="50S ribosomal protein L23"/>
    <property type="match status" value="1"/>
</dbReference>
<organism evidence="7 9">
    <name type="scientific">Nitrosomonas communis</name>
    <dbReference type="NCBI Taxonomy" id="44574"/>
    <lineage>
        <taxon>Bacteria</taxon>
        <taxon>Pseudomonadati</taxon>
        <taxon>Pseudomonadota</taxon>
        <taxon>Betaproteobacteria</taxon>
        <taxon>Nitrosomonadales</taxon>
        <taxon>Nitrosomonadaceae</taxon>
        <taxon>Nitrosomonas</taxon>
    </lineage>
</organism>
<dbReference type="PATRIC" id="fig|44574.3.peg.4026"/>
<dbReference type="HAMAP" id="MF_01369_B">
    <property type="entry name" value="Ribosomal_uL23_B"/>
    <property type="match status" value="1"/>
</dbReference>
<dbReference type="Proteomes" id="UP000324176">
    <property type="component" value="Unassembled WGS sequence"/>
</dbReference>
<keyword evidence="5 6" id="KW-0687">Ribonucleoprotein</keyword>
<evidence type="ECO:0000256" key="1">
    <source>
        <dbReference type="ARBA" id="ARBA00006700"/>
    </source>
</evidence>
<dbReference type="InterPro" id="IPR013025">
    <property type="entry name" value="Ribosomal_uL23-like"/>
</dbReference>
<evidence type="ECO:0000256" key="6">
    <source>
        <dbReference type="HAMAP-Rule" id="MF_01369"/>
    </source>
</evidence>